<dbReference type="HOGENOM" id="CLU_2962506_0_0_1"/>
<organism evidence="1 2">
    <name type="scientific">Thanatephorus cucumeris (strain AG1-IA)</name>
    <name type="common">Rice sheath blight fungus</name>
    <name type="synonym">Rhizoctonia solani</name>
    <dbReference type="NCBI Taxonomy" id="983506"/>
    <lineage>
        <taxon>Eukaryota</taxon>
        <taxon>Fungi</taxon>
        <taxon>Dikarya</taxon>
        <taxon>Basidiomycota</taxon>
        <taxon>Agaricomycotina</taxon>
        <taxon>Agaricomycetes</taxon>
        <taxon>Cantharellales</taxon>
        <taxon>Ceratobasidiaceae</taxon>
        <taxon>Rhizoctonia</taxon>
        <taxon>Rhizoctonia solani AG-1</taxon>
    </lineage>
</organism>
<comment type="caution">
    <text evidence="1">The sequence shown here is derived from an EMBL/GenBank/DDBJ whole genome shotgun (WGS) entry which is preliminary data.</text>
</comment>
<accession>L8WKA4</accession>
<evidence type="ECO:0000313" key="2">
    <source>
        <dbReference type="Proteomes" id="UP000011668"/>
    </source>
</evidence>
<gene>
    <name evidence="1" type="ORF">AG1IA_07642</name>
</gene>
<keyword evidence="2" id="KW-1185">Reference proteome</keyword>
<dbReference type="Proteomes" id="UP000011668">
    <property type="component" value="Unassembled WGS sequence"/>
</dbReference>
<evidence type="ECO:0000313" key="1">
    <source>
        <dbReference type="EMBL" id="ELU38340.1"/>
    </source>
</evidence>
<reference evidence="1 2" key="1">
    <citation type="journal article" date="2013" name="Nat. Commun.">
        <title>The evolution and pathogenic mechanisms of the rice sheath blight pathogen.</title>
        <authorList>
            <person name="Zheng A."/>
            <person name="Lin R."/>
            <person name="Xu L."/>
            <person name="Qin P."/>
            <person name="Tang C."/>
            <person name="Ai P."/>
            <person name="Zhang D."/>
            <person name="Liu Y."/>
            <person name="Sun Z."/>
            <person name="Feng H."/>
            <person name="Wang Y."/>
            <person name="Chen Y."/>
            <person name="Liang X."/>
            <person name="Fu R."/>
            <person name="Li Q."/>
            <person name="Zhang J."/>
            <person name="Yu X."/>
            <person name="Xie Z."/>
            <person name="Ding L."/>
            <person name="Guan P."/>
            <person name="Tang J."/>
            <person name="Liang Y."/>
            <person name="Wang S."/>
            <person name="Deng Q."/>
            <person name="Li S."/>
            <person name="Zhu J."/>
            <person name="Wang L."/>
            <person name="Liu H."/>
            <person name="Li P."/>
        </authorList>
    </citation>
    <scope>NUCLEOTIDE SEQUENCE [LARGE SCALE GENOMIC DNA]</scope>
    <source>
        <strain evidence="2">AG-1 IA</strain>
    </source>
</reference>
<protein>
    <submittedName>
        <fullName evidence="1">Uncharacterized protein</fullName>
    </submittedName>
</protein>
<dbReference type="EMBL" id="AFRT01002194">
    <property type="protein sequence ID" value="ELU38340.1"/>
    <property type="molecule type" value="Genomic_DNA"/>
</dbReference>
<sequence>MRVLNGYYKSSHYDISMKSGTERAPIIAGLNDRSTLHIVCCKGYRGVPVTILSDATVAK</sequence>
<proteinExistence type="predicted"/>
<name>L8WKA4_THACA</name>
<dbReference type="AlphaFoldDB" id="L8WKA4"/>